<dbReference type="InterPro" id="IPR002344">
    <property type="entry name" value="Lupus_La"/>
</dbReference>
<dbReference type="CDD" id="cd12291">
    <property type="entry name" value="RRM1_La"/>
    <property type="match status" value="1"/>
</dbReference>
<reference evidence="8" key="1">
    <citation type="journal article" date="2021" name="Open Biol.">
        <title>Shared evolutionary footprints suggest mitochondrial oxidative damage underlies multiple complex I losses in fungi.</title>
        <authorList>
            <person name="Schikora-Tamarit M.A."/>
            <person name="Marcet-Houben M."/>
            <person name="Nosek J."/>
            <person name="Gabaldon T."/>
        </authorList>
    </citation>
    <scope>NUCLEOTIDE SEQUENCE</scope>
    <source>
        <strain evidence="8">CBS6075</strain>
    </source>
</reference>
<dbReference type="GO" id="GO:1990904">
    <property type="term" value="C:ribonucleoprotein complex"/>
    <property type="evidence" value="ECO:0007669"/>
    <property type="project" value="InterPro"/>
</dbReference>
<dbReference type="PANTHER" id="PTHR22792:SF140">
    <property type="entry name" value="ACHILLES, ISOFORM A"/>
    <property type="match status" value="1"/>
</dbReference>
<dbReference type="SMART" id="SM00360">
    <property type="entry name" value="RRM"/>
    <property type="match status" value="1"/>
</dbReference>
<name>A0A9P8NVQ8_9ASCO</name>
<comment type="caution">
    <text evidence="8">The sequence shown here is derived from an EMBL/GenBank/DDBJ whole genome shotgun (WGS) entry which is preliminary data.</text>
</comment>
<dbReference type="AlphaFoldDB" id="A0A9P8NVQ8"/>
<dbReference type="Gene3D" id="1.10.10.10">
    <property type="entry name" value="Winged helix-like DNA-binding domain superfamily/Winged helix DNA-binding domain"/>
    <property type="match status" value="1"/>
</dbReference>
<dbReference type="GO" id="GO:0003729">
    <property type="term" value="F:mRNA binding"/>
    <property type="evidence" value="ECO:0007669"/>
    <property type="project" value="TreeGrafter"/>
</dbReference>
<evidence type="ECO:0000256" key="1">
    <source>
        <dbReference type="ARBA" id="ARBA00004123"/>
    </source>
</evidence>
<organism evidence="8 9">
    <name type="scientific">Ogataea philodendri</name>
    <dbReference type="NCBI Taxonomy" id="1378263"/>
    <lineage>
        <taxon>Eukaryota</taxon>
        <taxon>Fungi</taxon>
        <taxon>Dikarya</taxon>
        <taxon>Ascomycota</taxon>
        <taxon>Saccharomycotina</taxon>
        <taxon>Pichiomycetes</taxon>
        <taxon>Pichiales</taxon>
        <taxon>Pichiaceae</taxon>
        <taxon>Ogataea</taxon>
    </lineage>
</organism>
<sequence>MTTEDVKPKILSQVEFYFSDSNLLNDKFLFTTQQANDGWVPISVISQFERMKKYRPIETIVEALRQSESLLEVSENGEMVKRKTPLPANQNEVQVAINKRSVFVEYLPEEATLDQLIEFFNKFSPVNQVRMKKRDKKFVGSVFVEFKKEEDAQKFVSASEKPKYGDKELNVISKVSYDEYKAQKFGERRGGRGRKEKYRKDDQKDRKRDSSPKREEKEDKVPRDDDAKDQE</sequence>
<dbReference type="PANTHER" id="PTHR22792">
    <property type="entry name" value="LUPUS LA PROTEIN-RELATED"/>
    <property type="match status" value="1"/>
</dbReference>
<dbReference type="RefSeq" id="XP_046058027.1">
    <property type="nucleotide sequence ID" value="XM_046208247.1"/>
</dbReference>
<dbReference type="Gene3D" id="3.30.70.330">
    <property type="match status" value="1"/>
</dbReference>
<evidence type="ECO:0000256" key="2">
    <source>
        <dbReference type="ARBA" id="ARBA00022884"/>
    </source>
</evidence>
<dbReference type="InterPro" id="IPR036388">
    <property type="entry name" value="WH-like_DNA-bd_sf"/>
</dbReference>
<evidence type="ECO:0000256" key="4">
    <source>
        <dbReference type="PROSITE-ProRule" id="PRU00332"/>
    </source>
</evidence>
<dbReference type="GO" id="GO:0006396">
    <property type="term" value="P:RNA processing"/>
    <property type="evidence" value="ECO:0007669"/>
    <property type="project" value="InterPro"/>
</dbReference>
<evidence type="ECO:0000256" key="5">
    <source>
        <dbReference type="SAM" id="MobiDB-lite"/>
    </source>
</evidence>
<dbReference type="SMART" id="SM00715">
    <property type="entry name" value="LA"/>
    <property type="match status" value="1"/>
</dbReference>
<evidence type="ECO:0000259" key="6">
    <source>
        <dbReference type="PROSITE" id="PS50102"/>
    </source>
</evidence>
<dbReference type="Pfam" id="PF05383">
    <property type="entry name" value="La"/>
    <property type="match status" value="1"/>
</dbReference>
<dbReference type="InterPro" id="IPR036390">
    <property type="entry name" value="WH_DNA-bd_sf"/>
</dbReference>
<dbReference type="SUPFAM" id="SSF54928">
    <property type="entry name" value="RNA-binding domain, RBD"/>
    <property type="match status" value="1"/>
</dbReference>
<keyword evidence="3" id="KW-0539">Nucleus</keyword>
<feature type="compositionally biased region" description="Basic and acidic residues" evidence="5">
    <location>
        <begin position="198"/>
        <end position="231"/>
    </location>
</feature>
<comment type="subcellular location">
    <subcellularLocation>
        <location evidence="1">Nucleus</location>
    </subcellularLocation>
</comment>
<feature type="region of interest" description="Disordered" evidence="5">
    <location>
        <begin position="183"/>
        <end position="231"/>
    </location>
</feature>
<keyword evidence="9" id="KW-1185">Reference proteome</keyword>
<dbReference type="InterPro" id="IPR035979">
    <property type="entry name" value="RBD_domain_sf"/>
</dbReference>
<dbReference type="SUPFAM" id="SSF46785">
    <property type="entry name" value="Winged helix' DNA-binding domain"/>
    <property type="match status" value="1"/>
</dbReference>
<dbReference type="GO" id="GO:0005634">
    <property type="term" value="C:nucleus"/>
    <property type="evidence" value="ECO:0007669"/>
    <property type="project" value="UniProtKB-SubCell"/>
</dbReference>
<keyword evidence="2 4" id="KW-0694">RNA-binding</keyword>
<reference evidence="8" key="2">
    <citation type="submission" date="2021-01" db="EMBL/GenBank/DDBJ databases">
        <authorList>
            <person name="Schikora-Tamarit M.A."/>
        </authorList>
    </citation>
    <scope>NUCLEOTIDE SEQUENCE</scope>
    <source>
        <strain evidence="8">CBS6075</strain>
    </source>
</reference>
<dbReference type="InterPro" id="IPR006630">
    <property type="entry name" value="La_HTH"/>
</dbReference>
<dbReference type="PRINTS" id="PR00302">
    <property type="entry name" value="LUPUSLA"/>
</dbReference>
<protein>
    <submittedName>
        <fullName evidence="8">Uncharacterized protein</fullName>
    </submittedName>
</protein>
<proteinExistence type="predicted"/>
<dbReference type="OrthoDB" id="439993at2759"/>
<dbReference type="GeneID" id="70238874"/>
<dbReference type="EMBL" id="JAEUBE010000504">
    <property type="protein sequence ID" value="KAH3660324.1"/>
    <property type="molecule type" value="Genomic_DNA"/>
</dbReference>
<dbReference type="InterPro" id="IPR012677">
    <property type="entry name" value="Nucleotide-bd_a/b_plait_sf"/>
</dbReference>
<dbReference type="InterPro" id="IPR045180">
    <property type="entry name" value="La_dom_prot"/>
</dbReference>
<feature type="domain" description="HTH La-type RNA-binding" evidence="7">
    <location>
        <begin position="1"/>
        <end position="90"/>
    </location>
</feature>
<dbReference type="InterPro" id="IPR000504">
    <property type="entry name" value="RRM_dom"/>
</dbReference>
<evidence type="ECO:0000256" key="3">
    <source>
        <dbReference type="ARBA" id="ARBA00023242"/>
    </source>
</evidence>
<dbReference type="PROSITE" id="PS50102">
    <property type="entry name" value="RRM"/>
    <property type="match status" value="1"/>
</dbReference>
<gene>
    <name evidence="8" type="ORF">OGAPHI_006910</name>
</gene>
<dbReference type="Pfam" id="PF00076">
    <property type="entry name" value="RRM_1"/>
    <property type="match status" value="1"/>
</dbReference>
<dbReference type="PROSITE" id="PS50961">
    <property type="entry name" value="HTH_LA"/>
    <property type="match status" value="1"/>
</dbReference>
<evidence type="ECO:0000313" key="8">
    <source>
        <dbReference type="EMBL" id="KAH3660324.1"/>
    </source>
</evidence>
<feature type="domain" description="RRM" evidence="6">
    <location>
        <begin position="100"/>
        <end position="171"/>
    </location>
</feature>
<dbReference type="Proteomes" id="UP000769157">
    <property type="component" value="Unassembled WGS sequence"/>
</dbReference>
<accession>A0A9P8NVQ8</accession>
<evidence type="ECO:0000313" key="9">
    <source>
        <dbReference type="Proteomes" id="UP000769157"/>
    </source>
</evidence>
<evidence type="ECO:0000259" key="7">
    <source>
        <dbReference type="PROSITE" id="PS50961"/>
    </source>
</evidence>